<comment type="caution">
    <text evidence="1">The sequence shown here is derived from an EMBL/GenBank/DDBJ whole genome shotgun (WGS) entry which is preliminary data.</text>
</comment>
<dbReference type="Proteomes" id="UP000037088">
    <property type="component" value="Unassembled WGS sequence"/>
</dbReference>
<organism evidence="1 4">
    <name type="scientific">Winslowiella iniecta</name>
    <dbReference type="NCBI Taxonomy" id="1560201"/>
    <lineage>
        <taxon>Bacteria</taxon>
        <taxon>Pseudomonadati</taxon>
        <taxon>Pseudomonadota</taxon>
        <taxon>Gammaproteobacteria</taxon>
        <taxon>Enterobacterales</taxon>
        <taxon>Erwiniaceae</taxon>
        <taxon>Winslowiella</taxon>
    </lineage>
</organism>
<dbReference type="Proteomes" id="UP000036851">
    <property type="component" value="Unassembled WGS sequence"/>
</dbReference>
<sequence length="59" mass="7084">MKLVTANELAKKYGVWLVEAEDPEQELEQQRLVLVSWYLPISWGLLMSRKWKRWSLACY</sequence>
<evidence type="ECO:0000313" key="3">
    <source>
        <dbReference type="Proteomes" id="UP000036851"/>
    </source>
</evidence>
<proteinExistence type="predicted"/>
<dbReference type="EMBL" id="JRXE01000012">
    <property type="protein sequence ID" value="KOC90083.1"/>
    <property type="molecule type" value="Genomic_DNA"/>
</dbReference>
<name>A0A0L7T408_9GAMM</name>
<evidence type="ECO:0000313" key="4">
    <source>
        <dbReference type="Proteomes" id="UP000037088"/>
    </source>
</evidence>
<accession>A0A0L7T408</accession>
<evidence type="ECO:0000313" key="2">
    <source>
        <dbReference type="EMBL" id="KOC94079.1"/>
    </source>
</evidence>
<reference evidence="3 4" key="1">
    <citation type="journal article" date="2015" name="Int. J. Syst. Evol. Microbiol.">
        <title>Erwinia iniecta sp. nov., isolated from Russian wheat aphids (Diuraphis noxia).</title>
        <authorList>
            <person name="Campillo T."/>
            <person name="Luna E."/>
            <person name="Portier P."/>
            <person name="Fischer-Le Saux M."/>
            <person name="Lapitan N."/>
            <person name="Tisserat N.A."/>
            <person name="Leach J.E."/>
        </authorList>
    </citation>
    <scope>NUCLEOTIDE SEQUENCE [LARGE SCALE GENOMIC DNA]</scope>
    <source>
        <strain evidence="1 4">B120</strain>
        <strain evidence="2 3">B149</strain>
    </source>
</reference>
<dbReference type="EMBL" id="JRXF01000008">
    <property type="protein sequence ID" value="KOC94079.1"/>
    <property type="molecule type" value="Genomic_DNA"/>
</dbReference>
<protein>
    <submittedName>
        <fullName evidence="1">Uncharacterized protein</fullName>
    </submittedName>
</protein>
<keyword evidence="4" id="KW-1185">Reference proteome</keyword>
<evidence type="ECO:0000313" key="1">
    <source>
        <dbReference type="EMBL" id="KOC90083.1"/>
    </source>
</evidence>
<gene>
    <name evidence="1" type="ORF">NG42_09890</name>
    <name evidence="2" type="ORF">NG43_06430</name>
</gene>
<dbReference type="AlphaFoldDB" id="A0A0L7T408"/>